<dbReference type="Pfam" id="PF04977">
    <property type="entry name" value="DivIC"/>
    <property type="match status" value="1"/>
</dbReference>
<keyword evidence="3" id="KW-0131">Cell cycle</keyword>
<feature type="compositionally biased region" description="Polar residues" evidence="1">
    <location>
        <begin position="13"/>
        <end position="27"/>
    </location>
</feature>
<dbReference type="GO" id="GO:0051301">
    <property type="term" value="P:cell division"/>
    <property type="evidence" value="ECO:0007669"/>
    <property type="project" value="UniProtKB-KW"/>
</dbReference>
<keyword evidence="3" id="KW-0132">Cell division</keyword>
<keyword evidence="2" id="KW-1133">Transmembrane helix</keyword>
<evidence type="ECO:0000256" key="1">
    <source>
        <dbReference type="SAM" id="MobiDB-lite"/>
    </source>
</evidence>
<dbReference type="AlphaFoldDB" id="A0A7W9DBP5"/>
<organism evidence="3 4">
    <name type="scientific">Neomicrococcus lactis</name>
    <dbReference type="NCBI Taxonomy" id="732241"/>
    <lineage>
        <taxon>Bacteria</taxon>
        <taxon>Bacillati</taxon>
        <taxon>Actinomycetota</taxon>
        <taxon>Actinomycetes</taxon>
        <taxon>Micrococcales</taxon>
        <taxon>Micrococcaceae</taxon>
        <taxon>Neomicrococcus</taxon>
    </lineage>
</organism>
<evidence type="ECO:0000256" key="2">
    <source>
        <dbReference type="SAM" id="Phobius"/>
    </source>
</evidence>
<evidence type="ECO:0000313" key="3">
    <source>
        <dbReference type="EMBL" id="MBB5598326.1"/>
    </source>
</evidence>
<feature type="region of interest" description="Disordered" evidence="1">
    <location>
        <begin position="1"/>
        <end position="144"/>
    </location>
</feature>
<keyword evidence="4" id="KW-1185">Reference proteome</keyword>
<sequence length="289" mass="31344">MASRKPNKPRTHLGSTHAGQQEHQATRPSGAEPELTTDAIPVVSAKATKTPPSKPNKSRSVPESDAETSEIPRVAGNQHTGNASRTVGGAASSSSSKKTEAKGPASAQRKTNVAKKPVSKEHRRAHTRAQLSGALKAPKISDHSKEIRDVKAAKKQEVSGHPVPARTFSGKLIVWAVVGLALLAFLFPTVGTFIKQRAEIQALRESIAEKTVEQEQLKQEVARWSDPEYIKQQARDRINLVMPGERKYMVIGATGEDANVPENQSPNEVRTDLPWADALWDTVKRAATD</sequence>
<protein>
    <submittedName>
        <fullName evidence="3">Cell division protein FtsB</fullName>
    </submittedName>
</protein>
<dbReference type="Proteomes" id="UP000523863">
    <property type="component" value="Unassembled WGS sequence"/>
</dbReference>
<accession>A0A7W9DBP5</accession>
<reference evidence="3 4" key="1">
    <citation type="submission" date="2020-08" db="EMBL/GenBank/DDBJ databases">
        <title>Sequencing the genomes of 1000 actinobacteria strains.</title>
        <authorList>
            <person name="Klenk H.-P."/>
        </authorList>
    </citation>
    <scope>NUCLEOTIDE SEQUENCE [LARGE SCALE GENOMIC DNA]</scope>
    <source>
        <strain evidence="3 4">DSM 23694</strain>
    </source>
</reference>
<evidence type="ECO:0000313" key="4">
    <source>
        <dbReference type="Proteomes" id="UP000523863"/>
    </source>
</evidence>
<dbReference type="RefSeq" id="WP_183641836.1">
    <property type="nucleotide sequence ID" value="NZ_JACHBL010000001.1"/>
</dbReference>
<feature type="transmembrane region" description="Helical" evidence="2">
    <location>
        <begin position="172"/>
        <end position="194"/>
    </location>
</feature>
<gene>
    <name evidence="3" type="ORF">BKA12_001406</name>
</gene>
<proteinExistence type="predicted"/>
<name>A0A7W9DBP5_9MICC</name>
<comment type="caution">
    <text evidence="3">The sequence shown here is derived from an EMBL/GenBank/DDBJ whole genome shotgun (WGS) entry which is preliminary data.</text>
</comment>
<keyword evidence="2" id="KW-0472">Membrane</keyword>
<dbReference type="InterPro" id="IPR007060">
    <property type="entry name" value="FtsL/DivIC"/>
</dbReference>
<dbReference type="EMBL" id="JACHBL010000001">
    <property type="protein sequence ID" value="MBB5598326.1"/>
    <property type="molecule type" value="Genomic_DNA"/>
</dbReference>
<keyword evidence="2" id="KW-0812">Transmembrane</keyword>
<feature type="compositionally biased region" description="Basic residues" evidence="1">
    <location>
        <begin position="1"/>
        <end position="11"/>
    </location>
</feature>